<dbReference type="Gene3D" id="3.90.950.20">
    <property type="entry name" value="CinA-like"/>
    <property type="match status" value="1"/>
</dbReference>
<proteinExistence type="predicted"/>
<dbReference type="InterPro" id="IPR008136">
    <property type="entry name" value="CinA_C"/>
</dbReference>
<accession>A0ABP9EQQ3</accession>
<feature type="domain" description="CinA C-terminal" evidence="1">
    <location>
        <begin position="24"/>
        <end position="174"/>
    </location>
</feature>
<sequence length="177" mass="17345">MSYRTGPAGRTDGPPHGPERAEVLTRQIAAALAAAGHTVAVAESLTAGRLAAAMADAPGAGETFLGGVVAYATEVKEAVLGVDAELLAATGAVHPDVAVQMAQGVRDVLGATYGLATTGVAGPAGQDGRAPGTVYVAVAGPRGSRAAAPALRGAEPDAVRTGALLAALQLLHDALRP</sequence>
<dbReference type="InterPro" id="IPR036653">
    <property type="entry name" value="CinA-like_C"/>
</dbReference>
<protein>
    <submittedName>
        <fullName evidence="2">CinA family protein</fullName>
    </submittedName>
</protein>
<dbReference type="EMBL" id="BAABIS010000001">
    <property type="protein sequence ID" value="GAA4883335.1"/>
    <property type="molecule type" value="Genomic_DNA"/>
</dbReference>
<evidence type="ECO:0000259" key="1">
    <source>
        <dbReference type="Pfam" id="PF02464"/>
    </source>
</evidence>
<dbReference type="Proteomes" id="UP001501752">
    <property type="component" value="Unassembled WGS sequence"/>
</dbReference>
<dbReference type="RefSeq" id="WP_345701376.1">
    <property type="nucleotide sequence ID" value="NZ_BAABIS010000001.1"/>
</dbReference>
<organism evidence="2 3">
    <name type="scientific">Kitasatospora terrestris</name>
    <dbReference type="NCBI Taxonomy" id="258051"/>
    <lineage>
        <taxon>Bacteria</taxon>
        <taxon>Bacillati</taxon>
        <taxon>Actinomycetota</taxon>
        <taxon>Actinomycetes</taxon>
        <taxon>Kitasatosporales</taxon>
        <taxon>Streptomycetaceae</taxon>
        <taxon>Kitasatospora</taxon>
    </lineage>
</organism>
<comment type="caution">
    <text evidence="2">The sequence shown here is derived from an EMBL/GenBank/DDBJ whole genome shotgun (WGS) entry which is preliminary data.</text>
</comment>
<dbReference type="SUPFAM" id="SSF142433">
    <property type="entry name" value="CinA-like"/>
    <property type="match status" value="1"/>
</dbReference>
<name>A0ABP9EQQ3_9ACTN</name>
<evidence type="ECO:0000313" key="3">
    <source>
        <dbReference type="Proteomes" id="UP001501752"/>
    </source>
</evidence>
<gene>
    <name evidence="2" type="ORF">GCM10023235_74830</name>
</gene>
<reference evidence="3" key="1">
    <citation type="journal article" date="2019" name="Int. J. Syst. Evol. Microbiol.">
        <title>The Global Catalogue of Microorganisms (GCM) 10K type strain sequencing project: providing services to taxonomists for standard genome sequencing and annotation.</title>
        <authorList>
            <consortium name="The Broad Institute Genomics Platform"/>
            <consortium name="The Broad Institute Genome Sequencing Center for Infectious Disease"/>
            <person name="Wu L."/>
            <person name="Ma J."/>
        </authorList>
    </citation>
    <scope>NUCLEOTIDE SEQUENCE [LARGE SCALE GENOMIC DNA]</scope>
    <source>
        <strain evidence="3">JCM 13006</strain>
    </source>
</reference>
<dbReference type="Pfam" id="PF02464">
    <property type="entry name" value="CinA"/>
    <property type="match status" value="1"/>
</dbReference>
<evidence type="ECO:0000313" key="2">
    <source>
        <dbReference type="EMBL" id="GAA4883335.1"/>
    </source>
</evidence>
<dbReference type="NCBIfam" id="TIGR00199">
    <property type="entry name" value="PncC_domain"/>
    <property type="match status" value="1"/>
</dbReference>
<keyword evidence="3" id="KW-1185">Reference proteome</keyword>